<keyword evidence="3" id="KW-1185">Reference proteome</keyword>
<protein>
    <submittedName>
        <fullName evidence="2">Uncharacterized protein</fullName>
    </submittedName>
</protein>
<dbReference type="Proteomes" id="UP000663144">
    <property type="component" value="Segment"/>
</dbReference>
<organism evidence="2 3">
    <name type="scientific">Synechococcus phage S-H38</name>
    <dbReference type="NCBI Taxonomy" id="2783673"/>
    <lineage>
        <taxon>Viruses</taxon>
        <taxon>Duplodnaviria</taxon>
        <taxon>Heunggongvirae</taxon>
        <taxon>Uroviricota</taxon>
        <taxon>Caudoviricetes</taxon>
        <taxon>Pantevenvirales</taxon>
        <taxon>Kyanoviridae</taxon>
        <taxon>Yellowseavirus</taxon>
        <taxon>Yellowseavirus thirtyeight</taxon>
    </lineage>
</organism>
<keyword evidence="1" id="KW-1133">Transmembrane helix</keyword>
<evidence type="ECO:0000256" key="1">
    <source>
        <dbReference type="SAM" id="Phobius"/>
    </source>
</evidence>
<dbReference type="EMBL" id="MW117965">
    <property type="protein sequence ID" value="QPB07875.1"/>
    <property type="molecule type" value="Genomic_DNA"/>
</dbReference>
<evidence type="ECO:0000313" key="2">
    <source>
        <dbReference type="EMBL" id="QPB07875.1"/>
    </source>
</evidence>
<dbReference type="KEGG" id="vg:77946571"/>
<dbReference type="GeneID" id="77946571"/>
<feature type="transmembrane region" description="Helical" evidence="1">
    <location>
        <begin position="36"/>
        <end position="57"/>
    </location>
</feature>
<keyword evidence="1" id="KW-0472">Membrane</keyword>
<proteinExistence type="predicted"/>
<reference evidence="2" key="1">
    <citation type="submission" date="2020-10" db="EMBL/GenBank/DDBJ databases">
        <title>The Isolation and Genome Sequence of a Novel Cyanophage S-H38 from the Yellow Sea, China.</title>
        <authorList>
            <person name="Jiang T."/>
        </authorList>
    </citation>
    <scope>NUCLEOTIDE SEQUENCE</scope>
</reference>
<evidence type="ECO:0000313" key="3">
    <source>
        <dbReference type="Proteomes" id="UP000663144"/>
    </source>
</evidence>
<name>A0A873WIQ0_9CAUD</name>
<dbReference type="RefSeq" id="YP_010670366.1">
    <property type="nucleotide sequence ID" value="NC_070964.1"/>
</dbReference>
<keyword evidence="1" id="KW-0812">Transmembrane</keyword>
<sequence length="94" mass="10600">MTVYLDKRSLEEEPNLTDEEREELERQAKIKAGSIVIGKFFSYVVFRPLVVLALLNFTGLTGWLGIAKISYVQSLGLVLVSKLLIDHKESTSDE</sequence>
<accession>A0A873WIQ0</accession>